<organism evidence="2 3">
    <name type="scientific">Salvator merianae</name>
    <name type="common">Argentine black and white tegu</name>
    <name type="synonym">Tupinambis merianae</name>
    <dbReference type="NCBI Taxonomy" id="96440"/>
    <lineage>
        <taxon>Eukaryota</taxon>
        <taxon>Metazoa</taxon>
        <taxon>Chordata</taxon>
        <taxon>Craniata</taxon>
        <taxon>Vertebrata</taxon>
        <taxon>Euteleostomi</taxon>
        <taxon>Lepidosauria</taxon>
        <taxon>Squamata</taxon>
        <taxon>Bifurcata</taxon>
        <taxon>Unidentata</taxon>
        <taxon>Episquamata</taxon>
        <taxon>Laterata</taxon>
        <taxon>Teiioidea</taxon>
        <taxon>Teiidae</taxon>
        <taxon>Salvator</taxon>
    </lineage>
</organism>
<dbReference type="Ensembl" id="ENSSMRT00000029939.1">
    <property type="protein sequence ID" value="ENSSMRP00000025584.1"/>
    <property type="gene ID" value="ENSSMRG00000019777.1"/>
</dbReference>
<dbReference type="Pfam" id="PF01352">
    <property type="entry name" value="KRAB"/>
    <property type="match status" value="1"/>
</dbReference>
<sequence length="95" mass="10980">MFLTEKIFLFFFEAQVPFEEVVVDFTVEEWVLLDPAQRALHQEVTEENYASLAFVGKSHFGWTDSYVEDRKKYVAVFLTILSHLAVGPACLHCAY</sequence>
<proteinExistence type="predicted"/>
<evidence type="ECO:0000259" key="1">
    <source>
        <dbReference type="PROSITE" id="PS50805"/>
    </source>
</evidence>
<dbReference type="InterPro" id="IPR036051">
    <property type="entry name" value="KRAB_dom_sf"/>
</dbReference>
<dbReference type="PANTHER" id="PTHR23232">
    <property type="entry name" value="KRAB DOMAIN C2H2 ZINC FINGER"/>
    <property type="match status" value="1"/>
</dbReference>
<evidence type="ECO:0000313" key="2">
    <source>
        <dbReference type="Ensembl" id="ENSSMRP00000025584.1"/>
    </source>
</evidence>
<evidence type="ECO:0000313" key="3">
    <source>
        <dbReference type="Proteomes" id="UP000694421"/>
    </source>
</evidence>
<reference evidence="2" key="2">
    <citation type="submission" date="2025-09" db="UniProtKB">
        <authorList>
            <consortium name="Ensembl"/>
        </authorList>
    </citation>
    <scope>IDENTIFICATION</scope>
</reference>
<dbReference type="GeneTree" id="ENSGT00960000189292"/>
<protein>
    <recommendedName>
        <fullName evidence="1">KRAB domain-containing protein</fullName>
    </recommendedName>
</protein>
<accession>A0A8D0E343</accession>
<dbReference type="PANTHER" id="PTHR23232:SF142">
    <property type="entry name" value="GASTRULA ZINC FINGER PROTEIN XLCGF57.1-LIKE-RELATED"/>
    <property type="match status" value="1"/>
</dbReference>
<dbReference type="Gene3D" id="6.10.140.140">
    <property type="match status" value="1"/>
</dbReference>
<dbReference type="PROSITE" id="PS50805">
    <property type="entry name" value="KRAB"/>
    <property type="match status" value="1"/>
</dbReference>
<keyword evidence="3" id="KW-1185">Reference proteome</keyword>
<dbReference type="SUPFAM" id="SSF109640">
    <property type="entry name" value="KRAB domain (Kruppel-associated box)"/>
    <property type="match status" value="1"/>
</dbReference>
<dbReference type="Proteomes" id="UP000694421">
    <property type="component" value="Unplaced"/>
</dbReference>
<feature type="domain" description="KRAB" evidence="1">
    <location>
        <begin position="16"/>
        <end position="95"/>
    </location>
</feature>
<reference evidence="2" key="1">
    <citation type="submission" date="2025-08" db="UniProtKB">
        <authorList>
            <consortium name="Ensembl"/>
        </authorList>
    </citation>
    <scope>IDENTIFICATION</scope>
</reference>
<dbReference type="GO" id="GO:0006355">
    <property type="term" value="P:regulation of DNA-templated transcription"/>
    <property type="evidence" value="ECO:0007669"/>
    <property type="project" value="InterPro"/>
</dbReference>
<dbReference type="SMART" id="SM00349">
    <property type="entry name" value="KRAB"/>
    <property type="match status" value="1"/>
</dbReference>
<name>A0A8D0E343_SALMN</name>
<dbReference type="InterPro" id="IPR001909">
    <property type="entry name" value="KRAB"/>
</dbReference>
<dbReference type="AlphaFoldDB" id="A0A8D0E343"/>
<dbReference type="CDD" id="cd07765">
    <property type="entry name" value="KRAB_A-box"/>
    <property type="match status" value="1"/>
</dbReference>
<dbReference type="InterPro" id="IPR050169">
    <property type="entry name" value="Krueppel_C2H2_ZnF"/>
</dbReference>